<keyword evidence="3" id="KW-1133">Transmembrane helix</keyword>
<dbReference type="RefSeq" id="WP_271713512.1">
    <property type="nucleotide sequence ID" value="NZ_AP024169.1"/>
</dbReference>
<dbReference type="GO" id="GO:0015225">
    <property type="term" value="F:biotin transmembrane transporter activity"/>
    <property type="evidence" value="ECO:0007669"/>
    <property type="project" value="UniProtKB-UniRule"/>
</dbReference>
<dbReference type="Gene3D" id="1.10.1760.20">
    <property type="match status" value="1"/>
</dbReference>
<feature type="transmembrane region" description="Helical" evidence="3">
    <location>
        <begin position="121"/>
        <end position="145"/>
    </location>
</feature>
<feature type="transmembrane region" description="Helical" evidence="3">
    <location>
        <begin position="68"/>
        <end position="90"/>
    </location>
</feature>
<name>A0A7R7IET8_9FIRM</name>
<feature type="transmembrane region" description="Helical" evidence="3">
    <location>
        <begin position="42"/>
        <end position="61"/>
    </location>
</feature>
<reference evidence="4 5" key="1">
    <citation type="submission" date="2020-11" db="EMBL/GenBank/DDBJ databases">
        <title>Draft genome sequencing of a Lachnospiraceae strain isolated from anoxic soil subjected to BSD treatment.</title>
        <authorList>
            <person name="Uek A."/>
            <person name="Tonouchi A."/>
        </authorList>
    </citation>
    <scope>NUCLEOTIDE SEQUENCE [LARGE SCALE GENOMIC DNA]</scope>
    <source>
        <strain evidence="4 5">TB5</strain>
    </source>
</reference>
<gene>
    <name evidence="4" type="ORF">bsdtb5_37590</name>
</gene>
<sequence>MNNDIVGSETERLSIYDITAMGIMAAVLCVLGPLSIPIPFSPVPITFTNFVIYLTAFLFGYKKGTITYLIYLLVGLAGLPVFSGFSSGFAKLAGPTGGYLIGFIFMMMTSGYIMERFNRKIIPCVIAMVIGTMITYTLGTAWLGYQLHMDFMHALSIGVLPYLIGDSIKIIIVLLIGPVIRKSLIKASVLD</sequence>
<keyword evidence="2 3" id="KW-0472">Membrane</keyword>
<evidence type="ECO:0000313" key="4">
    <source>
        <dbReference type="EMBL" id="BCN32464.1"/>
    </source>
</evidence>
<keyword evidence="3" id="KW-0812">Transmembrane</keyword>
<feature type="transmembrane region" description="Helical" evidence="3">
    <location>
        <begin position="96"/>
        <end position="114"/>
    </location>
</feature>
<dbReference type="GO" id="GO:0005886">
    <property type="term" value="C:plasma membrane"/>
    <property type="evidence" value="ECO:0007669"/>
    <property type="project" value="UniProtKB-SubCell"/>
</dbReference>
<evidence type="ECO:0000256" key="3">
    <source>
        <dbReference type="SAM" id="Phobius"/>
    </source>
</evidence>
<protein>
    <recommendedName>
        <fullName evidence="2">Biotin transporter</fullName>
    </recommendedName>
</protein>
<dbReference type="Proteomes" id="UP000595897">
    <property type="component" value="Chromosome"/>
</dbReference>
<evidence type="ECO:0000256" key="1">
    <source>
        <dbReference type="ARBA" id="ARBA00010692"/>
    </source>
</evidence>
<feature type="transmembrane region" description="Helical" evidence="3">
    <location>
        <begin position="151"/>
        <end position="176"/>
    </location>
</feature>
<keyword evidence="5" id="KW-1185">Reference proteome</keyword>
<dbReference type="EMBL" id="AP024169">
    <property type="protein sequence ID" value="BCN32464.1"/>
    <property type="molecule type" value="Genomic_DNA"/>
</dbReference>
<dbReference type="AlphaFoldDB" id="A0A7R7IET8"/>
<organism evidence="4 5">
    <name type="scientific">Anaeromicropila herbilytica</name>
    <dbReference type="NCBI Taxonomy" id="2785025"/>
    <lineage>
        <taxon>Bacteria</taxon>
        <taxon>Bacillati</taxon>
        <taxon>Bacillota</taxon>
        <taxon>Clostridia</taxon>
        <taxon>Lachnospirales</taxon>
        <taxon>Lachnospiraceae</taxon>
        <taxon>Anaeromicropila</taxon>
    </lineage>
</organism>
<proteinExistence type="inferred from homology"/>
<evidence type="ECO:0000313" key="5">
    <source>
        <dbReference type="Proteomes" id="UP000595897"/>
    </source>
</evidence>
<dbReference type="PIRSF" id="PIRSF016661">
    <property type="entry name" value="BioY"/>
    <property type="match status" value="1"/>
</dbReference>
<feature type="transmembrane region" description="Helical" evidence="3">
    <location>
        <begin position="15"/>
        <end position="36"/>
    </location>
</feature>
<comment type="subcellular location">
    <subcellularLocation>
        <location evidence="2">Cell membrane</location>
        <topology evidence="2">Multi-pass membrane protein</topology>
    </subcellularLocation>
</comment>
<keyword evidence="2" id="KW-1003">Cell membrane</keyword>
<dbReference type="InterPro" id="IPR003784">
    <property type="entry name" value="BioY"/>
</dbReference>
<dbReference type="KEGG" id="ahb:bsdtb5_37590"/>
<comment type="similarity">
    <text evidence="1 2">Belongs to the BioY family.</text>
</comment>
<dbReference type="Pfam" id="PF02632">
    <property type="entry name" value="BioY"/>
    <property type="match status" value="1"/>
</dbReference>
<dbReference type="PANTHER" id="PTHR34295:SF1">
    <property type="entry name" value="BIOTIN TRANSPORTER BIOY"/>
    <property type="match status" value="1"/>
</dbReference>
<keyword evidence="2" id="KW-0813">Transport</keyword>
<accession>A0A7R7IET8</accession>
<dbReference type="PANTHER" id="PTHR34295">
    <property type="entry name" value="BIOTIN TRANSPORTER BIOY"/>
    <property type="match status" value="1"/>
</dbReference>
<evidence type="ECO:0000256" key="2">
    <source>
        <dbReference type="PIRNR" id="PIRNR016661"/>
    </source>
</evidence>